<feature type="domain" description="RNase H type-1" evidence="1">
    <location>
        <begin position="28"/>
        <end position="150"/>
    </location>
</feature>
<dbReference type="GeneID" id="110760029"/>
<dbReference type="Proteomes" id="UP000515124">
    <property type="component" value="Unplaced"/>
</dbReference>
<dbReference type="SUPFAM" id="SSF53098">
    <property type="entry name" value="Ribonuclease H-like"/>
    <property type="match status" value="1"/>
</dbReference>
<evidence type="ECO:0000313" key="3">
    <source>
        <dbReference type="RefSeq" id="XP_021817895.1"/>
    </source>
</evidence>
<organism evidence="2 3">
    <name type="scientific">Prunus avium</name>
    <name type="common">Cherry</name>
    <name type="synonym">Cerasus avium</name>
    <dbReference type="NCBI Taxonomy" id="42229"/>
    <lineage>
        <taxon>Eukaryota</taxon>
        <taxon>Viridiplantae</taxon>
        <taxon>Streptophyta</taxon>
        <taxon>Embryophyta</taxon>
        <taxon>Tracheophyta</taxon>
        <taxon>Spermatophyta</taxon>
        <taxon>Magnoliopsida</taxon>
        <taxon>eudicotyledons</taxon>
        <taxon>Gunneridae</taxon>
        <taxon>Pentapetalae</taxon>
        <taxon>rosids</taxon>
        <taxon>fabids</taxon>
        <taxon>Rosales</taxon>
        <taxon>Rosaceae</taxon>
        <taxon>Amygdaloideae</taxon>
        <taxon>Amygdaleae</taxon>
        <taxon>Prunus</taxon>
    </lineage>
</organism>
<dbReference type="PANTHER" id="PTHR47074:SF73">
    <property type="entry name" value="OS04G0448401 PROTEIN"/>
    <property type="match status" value="1"/>
</dbReference>
<dbReference type="Pfam" id="PF13456">
    <property type="entry name" value="RVT_3"/>
    <property type="match status" value="1"/>
</dbReference>
<accession>A0A6P5SLV8</accession>
<dbReference type="InterPro" id="IPR036397">
    <property type="entry name" value="RNaseH_sf"/>
</dbReference>
<dbReference type="InterPro" id="IPR002156">
    <property type="entry name" value="RNaseH_domain"/>
</dbReference>
<gene>
    <name evidence="3" type="primary">LOC110760029</name>
</gene>
<evidence type="ECO:0000259" key="1">
    <source>
        <dbReference type="Pfam" id="PF13456"/>
    </source>
</evidence>
<protein>
    <submittedName>
        <fullName evidence="3">Uncharacterized protein LOC110760029</fullName>
    </submittedName>
</protein>
<proteinExistence type="predicted"/>
<sequence>MNMSENAVEVGATEARWSAPPHAYCKVNVDASWEGGSKLAGLGVVVRDSNAVCLGGSCKTRLAESAIEAEAHAALNGVHLAAQMGISHVVFESDSKELVQSVKGHIQKSRWTIFPILSAIRRACSGFSSYSWNWVHRGANKAADAAASHARRRMCDEVWESSLPSSLVFVLQADGLPCPPTL</sequence>
<name>A0A6P5SLV8_PRUAV</name>
<dbReference type="InterPro" id="IPR012337">
    <property type="entry name" value="RNaseH-like_sf"/>
</dbReference>
<reference evidence="3" key="1">
    <citation type="submission" date="2025-08" db="UniProtKB">
        <authorList>
            <consortium name="RefSeq"/>
        </authorList>
    </citation>
    <scope>IDENTIFICATION</scope>
</reference>
<dbReference type="GO" id="GO:0004523">
    <property type="term" value="F:RNA-DNA hybrid ribonuclease activity"/>
    <property type="evidence" value="ECO:0007669"/>
    <property type="project" value="InterPro"/>
</dbReference>
<evidence type="ECO:0000313" key="2">
    <source>
        <dbReference type="Proteomes" id="UP000515124"/>
    </source>
</evidence>
<dbReference type="AlphaFoldDB" id="A0A6P5SLV8"/>
<dbReference type="PANTHER" id="PTHR47074">
    <property type="entry name" value="BNAC02G40300D PROTEIN"/>
    <property type="match status" value="1"/>
</dbReference>
<dbReference type="GO" id="GO:0003676">
    <property type="term" value="F:nucleic acid binding"/>
    <property type="evidence" value="ECO:0007669"/>
    <property type="project" value="InterPro"/>
</dbReference>
<dbReference type="KEGG" id="pavi:110760029"/>
<dbReference type="InterPro" id="IPR052929">
    <property type="entry name" value="RNase_H-like_EbsB-rel"/>
</dbReference>
<dbReference type="RefSeq" id="XP_021817895.1">
    <property type="nucleotide sequence ID" value="XM_021962203.1"/>
</dbReference>
<dbReference type="Gene3D" id="3.30.420.10">
    <property type="entry name" value="Ribonuclease H-like superfamily/Ribonuclease H"/>
    <property type="match status" value="1"/>
</dbReference>
<dbReference type="CDD" id="cd06222">
    <property type="entry name" value="RNase_H_like"/>
    <property type="match status" value="1"/>
</dbReference>
<keyword evidence="2" id="KW-1185">Reference proteome</keyword>
<dbReference type="InterPro" id="IPR044730">
    <property type="entry name" value="RNase_H-like_dom_plant"/>
</dbReference>